<dbReference type="InterPro" id="IPR056430">
    <property type="entry name" value="C2CD5_YbjQ-like_dom"/>
</dbReference>
<dbReference type="SMART" id="SM00711">
    <property type="entry name" value="TDU"/>
    <property type="match status" value="6"/>
</dbReference>
<feature type="domain" description="C2" evidence="2">
    <location>
        <begin position="13"/>
        <end position="98"/>
    </location>
</feature>
<dbReference type="PANTHER" id="PTHR37412:SF2">
    <property type="entry name" value="C2 DOMAIN-CONTAINING PROTEIN 5"/>
    <property type="match status" value="1"/>
</dbReference>
<reference evidence="5" key="1">
    <citation type="submission" date="2017-09" db="EMBL/GenBank/DDBJ databases">
        <title>Contemporary evolution of a Lepidopteran species, Heliothis virescens, in response to modern agricultural practices.</title>
        <authorList>
            <person name="Fritz M.L."/>
            <person name="Deyonke A.M."/>
            <person name="Papanicolaou A."/>
            <person name="Micinski S."/>
            <person name="Westbrook J."/>
            <person name="Gould F."/>
        </authorList>
    </citation>
    <scope>NUCLEOTIDE SEQUENCE [LARGE SCALE GENOMIC DNA]</scope>
    <source>
        <strain evidence="5">HvINT-</strain>
        <tissue evidence="5">Whole body</tissue>
    </source>
</reference>
<dbReference type="Pfam" id="PF23128">
    <property type="entry name" value="YbjQ_4"/>
    <property type="match status" value="1"/>
</dbReference>
<dbReference type="GO" id="GO:0010828">
    <property type="term" value="P:positive regulation of D-glucose transmembrane transport"/>
    <property type="evidence" value="ECO:0007669"/>
    <property type="project" value="TreeGrafter"/>
</dbReference>
<sequence length="714" mass="75608">MKILKKKDKRFRPSKLTAYAKAVTLTAVAARVRRAPPTSEPGARDISDQLPFLEYELHKLLLAKLRMQGANALFSLQTQISIGERCVMALASGTACRLAALPPPTPPRIKASEKDKDALEIQKALWDSFTANRAANGFDIGGTEHNTNGALPEVEGEDAPALDLCADKDACVLELDEAEDVETARALAKRHVNMQVYTHGLKPVIGAPPQAFAQVWRGRLVLSGTGSGAGGAGSSAVERHVRRALDGVAYKLRRLQPCALVAPRFQLELPELALSGTGSGAGGAGSSAVERHVRRALDGVAYKLRRLQPCALVAPRFQLELPELALSGTGSGAGGAGSSAVERHVRRALDGVAYKLRRLQPCALVAPRFQLELPELALSGTGSGAGGAGSSAVERHVRRALDGVAYKLRRLQPCALVAPRFQLELPELALSGTGSGAGGAGSSAVERHVRRALDGVAYKLRRLQPCALVAPRFQLELPELALSGTGSGAGGAGSSAVERHVRRALDGVAYKLRRLQPCALVAPRFQLELPEDEIQLVVSGAAIPLQDPNSPEANGMENGHHPHSQHGSHGSHGSHGNGTGDADDDIFALDEEQLVKSPPEVPEEKGFITGQVPSTVSLTTLSAVSGGRVVRRLCALRLLFVRETTAVRELGGLSGFLHTFTCEVMAIVRAYTAALGGNALTSFYIRQLMLQDNAHKNQGQCLLSVGGDIVHITY</sequence>
<dbReference type="Pfam" id="PF23028">
    <property type="entry name" value="YbjQ_3"/>
    <property type="match status" value="1"/>
</dbReference>
<accession>A0A2A4IWR1</accession>
<dbReference type="GO" id="GO:0005886">
    <property type="term" value="C:plasma membrane"/>
    <property type="evidence" value="ECO:0007669"/>
    <property type="project" value="TreeGrafter"/>
</dbReference>
<proteinExistence type="predicted"/>
<evidence type="ECO:0000313" key="5">
    <source>
        <dbReference type="EMBL" id="PCG64099.1"/>
    </source>
</evidence>
<feature type="domain" description="C2CD5 C-terminal" evidence="4">
    <location>
        <begin position="618"/>
        <end position="711"/>
    </location>
</feature>
<dbReference type="InterPro" id="IPR056431">
    <property type="entry name" value="C2CD5_YbjQ-rel_dom"/>
</dbReference>
<evidence type="ECO:0000259" key="2">
    <source>
        <dbReference type="Pfam" id="PF23025"/>
    </source>
</evidence>
<dbReference type="GO" id="GO:0065002">
    <property type="term" value="P:intracellular protein transmembrane transport"/>
    <property type="evidence" value="ECO:0007669"/>
    <property type="project" value="TreeGrafter"/>
</dbReference>
<evidence type="ECO:0000256" key="1">
    <source>
        <dbReference type="SAM" id="MobiDB-lite"/>
    </source>
</evidence>
<dbReference type="InterPro" id="IPR057815">
    <property type="entry name" value="C2CD5_C"/>
</dbReference>
<dbReference type="GO" id="GO:0005509">
    <property type="term" value="F:calcium ion binding"/>
    <property type="evidence" value="ECO:0007669"/>
    <property type="project" value="TreeGrafter"/>
</dbReference>
<dbReference type="AlphaFoldDB" id="A0A2A4IWR1"/>
<evidence type="ECO:0000259" key="4">
    <source>
        <dbReference type="Pfam" id="PF23128"/>
    </source>
</evidence>
<dbReference type="EMBL" id="NWSH01005605">
    <property type="protein sequence ID" value="PCG64099.1"/>
    <property type="molecule type" value="Genomic_DNA"/>
</dbReference>
<dbReference type="GO" id="GO:0090314">
    <property type="term" value="P:positive regulation of protein targeting to membrane"/>
    <property type="evidence" value="ECO:0007669"/>
    <property type="project" value="TreeGrafter"/>
</dbReference>
<gene>
    <name evidence="5" type="ORF">B5V51_11249</name>
</gene>
<dbReference type="PANTHER" id="PTHR37412">
    <property type="entry name" value="C2 DOMAIN-CONTAINING PROTEIN 5"/>
    <property type="match status" value="1"/>
</dbReference>
<dbReference type="GO" id="GO:0031340">
    <property type="term" value="P:positive regulation of vesicle fusion"/>
    <property type="evidence" value="ECO:0007669"/>
    <property type="project" value="TreeGrafter"/>
</dbReference>
<protein>
    <submittedName>
        <fullName evidence="5">Uncharacterized protein</fullName>
    </submittedName>
</protein>
<feature type="region of interest" description="Disordered" evidence="1">
    <location>
        <begin position="545"/>
        <end position="583"/>
    </location>
</feature>
<dbReference type="InterPro" id="IPR038983">
    <property type="entry name" value="C2CD5"/>
</dbReference>
<dbReference type="GO" id="GO:0005544">
    <property type="term" value="F:calcium-dependent phospholipid binding"/>
    <property type="evidence" value="ECO:0007669"/>
    <property type="project" value="InterPro"/>
</dbReference>
<name>A0A2A4IWR1_HELVI</name>
<dbReference type="Pfam" id="PF23025">
    <property type="entry name" value="YbjQ_2"/>
    <property type="match status" value="1"/>
</dbReference>
<dbReference type="GO" id="GO:0072659">
    <property type="term" value="P:protein localization to plasma membrane"/>
    <property type="evidence" value="ECO:0007669"/>
    <property type="project" value="TreeGrafter"/>
</dbReference>
<evidence type="ECO:0000259" key="3">
    <source>
        <dbReference type="Pfam" id="PF23028"/>
    </source>
</evidence>
<comment type="caution">
    <text evidence="5">The sequence shown here is derived from an EMBL/GenBank/DDBJ whole genome shotgun (WGS) entry which is preliminary data.</text>
</comment>
<organism evidence="5">
    <name type="scientific">Heliothis virescens</name>
    <name type="common">Tobacco budworm moth</name>
    <dbReference type="NCBI Taxonomy" id="7102"/>
    <lineage>
        <taxon>Eukaryota</taxon>
        <taxon>Metazoa</taxon>
        <taxon>Ecdysozoa</taxon>
        <taxon>Arthropoda</taxon>
        <taxon>Hexapoda</taxon>
        <taxon>Insecta</taxon>
        <taxon>Pterygota</taxon>
        <taxon>Neoptera</taxon>
        <taxon>Endopterygota</taxon>
        <taxon>Lepidoptera</taxon>
        <taxon>Glossata</taxon>
        <taxon>Ditrysia</taxon>
        <taxon>Noctuoidea</taxon>
        <taxon>Noctuidae</taxon>
        <taxon>Heliothinae</taxon>
        <taxon>Heliothis</taxon>
    </lineage>
</organism>
<dbReference type="STRING" id="7102.A0A2A4IWR1"/>
<dbReference type="InterPro" id="IPR006627">
    <property type="entry name" value="TDU_repeat"/>
</dbReference>
<feature type="domain" description="C2" evidence="3">
    <location>
        <begin position="496"/>
        <end position="543"/>
    </location>
</feature>